<dbReference type="InterPro" id="IPR050242">
    <property type="entry name" value="JAMM_MPN+_peptidase_M67A"/>
</dbReference>
<gene>
    <name evidence="9" type="ORF">PCOL08062_LOCUS10809</name>
    <name evidence="10" type="ORF">PCOL08062_LOCUS10810</name>
</gene>
<evidence type="ECO:0000256" key="2">
    <source>
        <dbReference type="ARBA" id="ARBA00022670"/>
    </source>
</evidence>
<dbReference type="PROSITE" id="PS50249">
    <property type="entry name" value="MPN"/>
    <property type="match status" value="1"/>
</dbReference>
<accession>A0A6U0QD08</accession>
<dbReference type="GO" id="GO:0046872">
    <property type="term" value="F:metal ion binding"/>
    <property type="evidence" value="ECO:0007669"/>
    <property type="project" value="UniProtKB-KW"/>
</dbReference>
<dbReference type="PANTHER" id="PTHR10410">
    <property type="entry name" value="EUKARYOTIC TRANSLATION INITIATION FACTOR 3 -RELATED"/>
    <property type="match status" value="1"/>
</dbReference>
<keyword evidence="2" id="KW-0645">Protease</keyword>
<dbReference type="CDD" id="cd08069">
    <property type="entry name" value="MPN_RPN11_CSN5"/>
    <property type="match status" value="1"/>
</dbReference>
<evidence type="ECO:0000256" key="5">
    <source>
        <dbReference type="ARBA" id="ARBA00022801"/>
    </source>
</evidence>
<dbReference type="FunFam" id="3.40.140.10:FF:000003">
    <property type="entry name" value="COP9 signalosome complex subunit 5"/>
    <property type="match status" value="1"/>
</dbReference>
<dbReference type="GO" id="GO:0008237">
    <property type="term" value="F:metallopeptidase activity"/>
    <property type="evidence" value="ECO:0007669"/>
    <property type="project" value="UniProtKB-KW"/>
</dbReference>
<dbReference type="SMART" id="SM00232">
    <property type="entry name" value="JAB_MPN"/>
    <property type="match status" value="1"/>
</dbReference>
<dbReference type="GO" id="GO:0006508">
    <property type="term" value="P:proteolysis"/>
    <property type="evidence" value="ECO:0007669"/>
    <property type="project" value="UniProtKB-KW"/>
</dbReference>
<keyword evidence="7" id="KW-0482">Metalloprotease</keyword>
<evidence type="ECO:0000256" key="1">
    <source>
        <dbReference type="ARBA" id="ARBA00006008"/>
    </source>
</evidence>
<feature type="domain" description="MPN" evidence="8">
    <location>
        <begin position="63"/>
        <end position="200"/>
    </location>
</feature>
<sequence>MAHAGGSGADDAQKRWELENEIGTLAARDAAELDGLFKYDEAEQKAIDAAKPWRSDPHYFKKVRVSALALIKMAMHTRSGGNLEVMGMLTGKTMGDTFVVLDTFALPVEGTETRVNAAGEANEYMVDFITANKEVGRLENVVGWYHSHPGYGCWLSGIDCSTQMLNQQFQEPFLAIVIDPVRTVAAGKVEIGAFRTYPENYKPPEARGSSEYQTIPLDRIEDFGVHANQYYPLDVSFFKSAGDSQLLDLLWSKYWVSTLSSSTLVSNRAFIAGQIADLAGKLEQAEGSVGAGGRGGEGFAMGVGPGKAPGGGKGQSQLAKVARDSAKAAAEQINGLITQTIKDIAFNRPIVGDQALAALTSAAAATATAAGGAVPMQE</sequence>
<reference evidence="10" key="1">
    <citation type="submission" date="2021-01" db="EMBL/GenBank/DDBJ databases">
        <authorList>
            <person name="Corre E."/>
            <person name="Pelletier E."/>
            <person name="Niang G."/>
            <person name="Scheremetjew M."/>
            <person name="Finn R."/>
            <person name="Kale V."/>
            <person name="Holt S."/>
            <person name="Cochrane G."/>
            <person name="Meng A."/>
            <person name="Brown T."/>
            <person name="Cohen L."/>
        </authorList>
    </citation>
    <scope>NUCLEOTIDE SEQUENCE</scope>
    <source>
        <strain evidence="10">CCMP1413</strain>
    </source>
</reference>
<dbReference type="InterPro" id="IPR000555">
    <property type="entry name" value="JAMM/MPN+_dom"/>
</dbReference>
<dbReference type="InterPro" id="IPR040961">
    <property type="entry name" value="CSN5_C"/>
</dbReference>
<keyword evidence="6" id="KW-0862">Zinc</keyword>
<organism evidence="10">
    <name type="scientific">Prasinoderma coloniale</name>
    <dbReference type="NCBI Taxonomy" id="156133"/>
    <lineage>
        <taxon>Eukaryota</taxon>
        <taxon>Viridiplantae</taxon>
        <taxon>Prasinodermophyta</taxon>
        <taxon>Prasinodermophyceae</taxon>
        <taxon>Prasinodermales</taxon>
        <taxon>Prasinodermaceae</taxon>
        <taxon>Prasinoderma</taxon>
    </lineage>
</organism>
<name>A0A6U0QD08_9VIRI</name>
<evidence type="ECO:0000256" key="4">
    <source>
        <dbReference type="ARBA" id="ARBA00022790"/>
    </source>
</evidence>
<dbReference type="GO" id="GO:0008180">
    <property type="term" value="C:COP9 signalosome"/>
    <property type="evidence" value="ECO:0007669"/>
    <property type="project" value="UniProtKB-KW"/>
</dbReference>
<keyword evidence="5" id="KW-0378">Hydrolase</keyword>
<dbReference type="Pfam" id="PF01398">
    <property type="entry name" value="JAB"/>
    <property type="match status" value="1"/>
</dbReference>
<evidence type="ECO:0000259" key="8">
    <source>
        <dbReference type="PROSITE" id="PS50249"/>
    </source>
</evidence>
<evidence type="ECO:0000313" key="10">
    <source>
        <dbReference type="EMBL" id="CAD8248729.1"/>
    </source>
</evidence>
<comment type="similarity">
    <text evidence="1">Belongs to the peptidase M67A family. CSN5 subfamily.</text>
</comment>
<dbReference type="EMBL" id="HBDZ01014092">
    <property type="protein sequence ID" value="CAD8248727.1"/>
    <property type="molecule type" value="Transcribed_RNA"/>
</dbReference>
<keyword evidence="4" id="KW-0736">Signalosome</keyword>
<dbReference type="Pfam" id="PF18323">
    <property type="entry name" value="CSN5_C"/>
    <property type="match status" value="1"/>
</dbReference>
<dbReference type="InterPro" id="IPR037518">
    <property type="entry name" value="MPN"/>
</dbReference>
<dbReference type="AlphaFoldDB" id="A0A6U0QD08"/>
<evidence type="ECO:0000256" key="7">
    <source>
        <dbReference type="ARBA" id="ARBA00023049"/>
    </source>
</evidence>
<keyword evidence="3" id="KW-0479">Metal-binding</keyword>
<protein>
    <recommendedName>
        <fullName evidence="8">MPN domain-containing protein</fullName>
    </recommendedName>
</protein>
<dbReference type="Gene3D" id="3.40.140.10">
    <property type="entry name" value="Cytidine Deaminase, domain 2"/>
    <property type="match status" value="1"/>
</dbReference>
<proteinExistence type="inferred from homology"/>
<dbReference type="SUPFAM" id="SSF102712">
    <property type="entry name" value="JAB1/MPN domain"/>
    <property type="match status" value="1"/>
</dbReference>
<evidence type="ECO:0000256" key="6">
    <source>
        <dbReference type="ARBA" id="ARBA00022833"/>
    </source>
</evidence>
<evidence type="ECO:0000256" key="3">
    <source>
        <dbReference type="ARBA" id="ARBA00022723"/>
    </source>
</evidence>
<dbReference type="EMBL" id="HBDZ01014093">
    <property type="protein sequence ID" value="CAD8248729.1"/>
    <property type="molecule type" value="Transcribed_RNA"/>
</dbReference>
<evidence type="ECO:0000313" key="9">
    <source>
        <dbReference type="EMBL" id="CAD8248727.1"/>
    </source>
</evidence>